<gene>
    <name evidence="2" type="ORF">L2764_26705</name>
</gene>
<sequence>LQASLRIGEAKLWQVVHLQGYEDGTARLCFILHHLIVDAVSWRIIADDMEQLLTGKELDRKSSSYRQWVQSVADYGCGHENQTEYWRQQLSLAELSRYPVACEPSHHTVQWSEAVTRQLLHESPSGYYTEINDLLLTALAISLKTLFGNTQVAISLEGHGREIIDDSIDTSHTLGWFTTVFPITLNVKDELGATIIDTKERLRAIPDKGIGFGALGMEVGHLPPVSFNYLGQLNQTDNSIDTSDAISIWQLTAEETGLSVSADNIDDNLLNINGAIIDGCLCFEVDSQLSQAQSLLFIQHFKHALTDVVSEAVRQAQVGGIATPSDYSVTGLTLERLNRLQTLYDIETLFSANSLQQGFIAHALTYPEDDAYCVQLLLDYRAQLDIDCYQEAWRLASKRYPVLRLAFDWDGEPLQIITKGTSIDKRHFNIVDLTHLNEVEREVEIMSLQEQDRVQGFDLTQPGLIRFTLIKHHQQLWSIIKTEHHSISDGWSGPVLWQFVYDTYQALLEGQQPSVVEETSYLQAQAWHAQQQPIIQAYWNDKRQHWQAANDIRPLLSQKVDVDTLKTVTSLQSQQLCLEGEVLAQLKVMCQTQGVTLNVAVQFVWHKMLQVYTQDEQTIVGTTVSGRDIPVEGIERSVGLYINTLPLVVNWRDEETCIDIMQQIQNSIAELNSHSSVSLASLQTHGERLFQSLLVFENYPVPVNDEQNVLCFRQAVEKTNYPLSITAYEQPQRLVVNISYEQSIIEAGQAERLLQQMRKLFGQVSEQPYLRHQALSLLSTDERHTLLHIWNQTDTPYPQDKTLQQLFEEQVEKTPDNIALVFEGSELTYDELNQRANQLAHHIRSQYQELHQT</sequence>
<dbReference type="SUPFAM" id="SSF56801">
    <property type="entry name" value="Acetyl-CoA synthetase-like"/>
    <property type="match status" value="1"/>
</dbReference>
<dbReference type="Gene3D" id="3.40.50.12780">
    <property type="entry name" value="N-terminal domain of ligase-like"/>
    <property type="match status" value="1"/>
</dbReference>
<dbReference type="InterPro" id="IPR001242">
    <property type="entry name" value="Condensation_dom"/>
</dbReference>
<organism evidence="2 3">
    <name type="scientific">Shewanella surugensis</name>
    <dbReference type="NCBI Taxonomy" id="212020"/>
    <lineage>
        <taxon>Bacteria</taxon>
        <taxon>Pseudomonadati</taxon>
        <taxon>Pseudomonadota</taxon>
        <taxon>Gammaproteobacteria</taxon>
        <taxon>Alteromonadales</taxon>
        <taxon>Shewanellaceae</taxon>
        <taxon>Shewanella</taxon>
    </lineage>
</organism>
<dbReference type="PANTHER" id="PTHR45398:SF1">
    <property type="entry name" value="ENZYME, PUTATIVE (JCVI)-RELATED"/>
    <property type="match status" value="1"/>
</dbReference>
<name>A0ABT0LK31_9GAMM</name>
<dbReference type="RefSeq" id="WP_248943368.1">
    <property type="nucleotide sequence ID" value="NZ_JAKIKS010000262.1"/>
</dbReference>
<feature type="non-terminal residue" evidence="2">
    <location>
        <position position="853"/>
    </location>
</feature>
<dbReference type="Pfam" id="PF00668">
    <property type="entry name" value="Condensation"/>
    <property type="match status" value="2"/>
</dbReference>
<evidence type="ECO:0000259" key="1">
    <source>
        <dbReference type="Pfam" id="PF00668"/>
    </source>
</evidence>
<evidence type="ECO:0000313" key="2">
    <source>
        <dbReference type="EMBL" id="MCL1127944.1"/>
    </source>
</evidence>
<feature type="domain" description="Condensation" evidence="1">
    <location>
        <begin position="351"/>
        <end position="787"/>
    </location>
</feature>
<feature type="domain" description="Condensation" evidence="1">
    <location>
        <begin position="2"/>
        <end position="311"/>
    </location>
</feature>
<dbReference type="Proteomes" id="UP001203423">
    <property type="component" value="Unassembled WGS sequence"/>
</dbReference>
<evidence type="ECO:0000313" key="3">
    <source>
        <dbReference type="Proteomes" id="UP001203423"/>
    </source>
</evidence>
<dbReference type="Gene3D" id="3.30.559.30">
    <property type="entry name" value="Nonribosomal peptide synthetase, condensation domain"/>
    <property type="match status" value="2"/>
</dbReference>
<accession>A0ABT0LK31</accession>
<keyword evidence="3" id="KW-1185">Reference proteome</keyword>
<feature type="non-terminal residue" evidence="2">
    <location>
        <position position="1"/>
    </location>
</feature>
<proteinExistence type="predicted"/>
<protein>
    <submittedName>
        <fullName evidence="2">Condensation domain-containing protein</fullName>
    </submittedName>
</protein>
<dbReference type="InterPro" id="IPR023213">
    <property type="entry name" value="CAT-like_dom_sf"/>
</dbReference>
<reference evidence="2 3" key="1">
    <citation type="submission" date="2022-01" db="EMBL/GenBank/DDBJ databases">
        <title>Whole genome-based taxonomy of the Shewanellaceae.</title>
        <authorList>
            <person name="Martin-Rodriguez A.J."/>
        </authorList>
    </citation>
    <scope>NUCLEOTIDE SEQUENCE [LARGE SCALE GENOMIC DNA]</scope>
    <source>
        <strain evidence="2 3">DSM 17177</strain>
    </source>
</reference>
<dbReference type="InterPro" id="IPR010060">
    <property type="entry name" value="NRPS_synth"/>
</dbReference>
<dbReference type="Gene3D" id="3.30.559.10">
    <property type="entry name" value="Chloramphenicol acetyltransferase-like domain"/>
    <property type="match status" value="2"/>
</dbReference>
<dbReference type="InterPro" id="IPR042099">
    <property type="entry name" value="ANL_N_sf"/>
</dbReference>
<comment type="caution">
    <text evidence="2">The sequence shown here is derived from an EMBL/GenBank/DDBJ whole genome shotgun (WGS) entry which is preliminary data.</text>
</comment>
<dbReference type="SUPFAM" id="SSF52777">
    <property type="entry name" value="CoA-dependent acyltransferases"/>
    <property type="match status" value="4"/>
</dbReference>
<dbReference type="NCBIfam" id="TIGR01720">
    <property type="entry name" value="NRPS-para261"/>
    <property type="match status" value="1"/>
</dbReference>
<dbReference type="EMBL" id="JAKIKS010000262">
    <property type="protein sequence ID" value="MCL1127944.1"/>
    <property type="molecule type" value="Genomic_DNA"/>
</dbReference>
<dbReference type="PANTHER" id="PTHR45398">
    <property type="match status" value="1"/>
</dbReference>